<name>A0A395JPD1_9GAMM</name>
<dbReference type="Proteomes" id="UP000253083">
    <property type="component" value="Unassembled WGS sequence"/>
</dbReference>
<protein>
    <submittedName>
        <fullName evidence="1">Gluconate 2-dehydrogenase subunit 3-like protein</fullName>
    </submittedName>
</protein>
<evidence type="ECO:0000313" key="1">
    <source>
        <dbReference type="EMBL" id="RBP53501.1"/>
    </source>
</evidence>
<dbReference type="EMBL" id="QNRT01000001">
    <property type="protein sequence ID" value="RBP53501.1"/>
    <property type="molecule type" value="Genomic_DNA"/>
</dbReference>
<keyword evidence="2" id="KW-1185">Reference proteome</keyword>
<dbReference type="InterPro" id="IPR027056">
    <property type="entry name" value="Gluconate_2DH_su3"/>
</dbReference>
<dbReference type="Pfam" id="PF13618">
    <property type="entry name" value="Gluconate_2-dh3"/>
    <property type="match status" value="1"/>
</dbReference>
<gene>
    <name evidence="1" type="ORF">DFR28_101887</name>
</gene>
<comment type="caution">
    <text evidence="1">The sequence shown here is derived from an EMBL/GenBank/DDBJ whole genome shotgun (WGS) entry which is preliminary data.</text>
</comment>
<dbReference type="InParanoid" id="A0A395JPD1"/>
<proteinExistence type="predicted"/>
<sequence>MQRRLVLASAITLGGAALWGLNRPKSDQHGTPRKQPETTLASMIDTLVPRDEFPGGIDIGLDQTIAQQMAQQPKLNQLIARLLPIIERSAVTEYHRAFYRLTIDQREAQLSKHWYQSTNPIVRRDFMQFRRHVLAQYYESPIGQQSMGYQHPTTYPNYHVE</sequence>
<accession>A0A395JPD1</accession>
<organism evidence="1 2">
    <name type="scientific">Arenicella xantha</name>
    <dbReference type="NCBI Taxonomy" id="644221"/>
    <lineage>
        <taxon>Bacteria</taxon>
        <taxon>Pseudomonadati</taxon>
        <taxon>Pseudomonadota</taxon>
        <taxon>Gammaproteobacteria</taxon>
        <taxon>Arenicellales</taxon>
        <taxon>Arenicellaceae</taxon>
        <taxon>Arenicella</taxon>
    </lineage>
</organism>
<dbReference type="AlphaFoldDB" id="A0A395JPD1"/>
<evidence type="ECO:0000313" key="2">
    <source>
        <dbReference type="Proteomes" id="UP000253083"/>
    </source>
</evidence>
<reference evidence="1 2" key="1">
    <citation type="submission" date="2018-06" db="EMBL/GenBank/DDBJ databases">
        <title>Genomic Encyclopedia of Type Strains, Phase IV (KMG-IV): sequencing the most valuable type-strain genomes for metagenomic binning, comparative biology and taxonomic classification.</title>
        <authorList>
            <person name="Goeker M."/>
        </authorList>
    </citation>
    <scope>NUCLEOTIDE SEQUENCE [LARGE SCALE GENOMIC DNA]</scope>
    <source>
        <strain evidence="1 2">DSM 24032</strain>
    </source>
</reference>